<sequence>MLPSLPPSYKNFREILIYSNKSLKVEEVKTSLYSKELFDKEISTSHSNGQAKDSTCSFHICLHKEWFSSYELVDKGVVLMGNDHHYKVFGIGTIKIRMYDGMIRTLIDVWYVPDMKKKLISLHVLDNLDC</sequence>
<protein>
    <recommendedName>
        <fullName evidence="1">Retrovirus-related Pol polyprotein from transposon TNT 1-94-like beta-barrel domain-containing protein</fullName>
    </recommendedName>
</protein>
<dbReference type="Pfam" id="PF22936">
    <property type="entry name" value="Pol_BBD"/>
    <property type="match status" value="1"/>
</dbReference>
<organism evidence="2">
    <name type="scientific">Manihot esculenta</name>
    <name type="common">Cassava</name>
    <name type="synonym">Jatropha manihot</name>
    <dbReference type="NCBI Taxonomy" id="3983"/>
    <lineage>
        <taxon>Eukaryota</taxon>
        <taxon>Viridiplantae</taxon>
        <taxon>Streptophyta</taxon>
        <taxon>Embryophyta</taxon>
        <taxon>Tracheophyta</taxon>
        <taxon>Spermatophyta</taxon>
        <taxon>Magnoliopsida</taxon>
        <taxon>eudicotyledons</taxon>
        <taxon>Gunneridae</taxon>
        <taxon>Pentapetalae</taxon>
        <taxon>rosids</taxon>
        <taxon>fabids</taxon>
        <taxon>Malpighiales</taxon>
        <taxon>Euphorbiaceae</taxon>
        <taxon>Crotonoideae</taxon>
        <taxon>Manihoteae</taxon>
        <taxon>Manihot</taxon>
    </lineage>
</organism>
<reference evidence="2" key="1">
    <citation type="submission" date="2016-02" db="EMBL/GenBank/DDBJ databases">
        <title>WGS assembly of Manihot esculenta.</title>
        <authorList>
            <person name="Bredeson J.V."/>
            <person name="Prochnik S.E."/>
            <person name="Lyons J.B."/>
            <person name="Schmutz J."/>
            <person name="Grimwood J."/>
            <person name="Vrebalov J."/>
            <person name="Bart R.S."/>
            <person name="Amuge T."/>
            <person name="Ferguson M.E."/>
            <person name="Green R."/>
            <person name="Putnam N."/>
            <person name="Stites J."/>
            <person name="Rounsley S."/>
            <person name="Rokhsar D.S."/>
        </authorList>
    </citation>
    <scope>NUCLEOTIDE SEQUENCE [LARGE SCALE GENOMIC DNA]</scope>
    <source>
        <tissue evidence="2">Leaf</tissue>
    </source>
</reference>
<dbReference type="InterPro" id="IPR054722">
    <property type="entry name" value="PolX-like_BBD"/>
</dbReference>
<dbReference type="EMBL" id="CM004395">
    <property type="protein sequence ID" value="OAY41155.1"/>
    <property type="molecule type" value="Genomic_DNA"/>
</dbReference>
<name>A0A2C9VA95_MANES</name>
<gene>
    <name evidence="2" type="ORF">MANES_09G078500</name>
</gene>
<accession>A0A2C9VA95</accession>
<dbReference type="PANTHER" id="PTHR47592">
    <property type="entry name" value="PBF68 PROTEIN"/>
    <property type="match status" value="1"/>
</dbReference>
<evidence type="ECO:0000259" key="1">
    <source>
        <dbReference type="Pfam" id="PF22936"/>
    </source>
</evidence>
<feature type="domain" description="Retrovirus-related Pol polyprotein from transposon TNT 1-94-like beta-barrel" evidence="1">
    <location>
        <begin position="53"/>
        <end position="128"/>
    </location>
</feature>
<evidence type="ECO:0000313" key="2">
    <source>
        <dbReference type="EMBL" id="OAY41155.1"/>
    </source>
</evidence>
<proteinExistence type="predicted"/>
<dbReference type="AlphaFoldDB" id="A0A2C9VA95"/>
<dbReference type="PANTHER" id="PTHR47592:SF27">
    <property type="entry name" value="OS08G0421700 PROTEIN"/>
    <property type="match status" value="1"/>
</dbReference>